<dbReference type="PANTHER" id="PTHR24401:SF29">
    <property type="entry name" value="SI:CH211-243P7.3-RELATED"/>
    <property type="match status" value="1"/>
</dbReference>
<dbReference type="PANTHER" id="PTHR24401">
    <property type="entry name" value="SI:CH211-243P7.3-RELATED"/>
    <property type="match status" value="1"/>
</dbReference>
<dbReference type="AlphaFoldDB" id="A0A9Q1FZ08"/>
<protein>
    <recommendedName>
        <fullName evidence="2">DUF6729 domain-containing protein</fullName>
    </recommendedName>
</protein>
<evidence type="ECO:0000259" key="2">
    <source>
        <dbReference type="Pfam" id="PF20499"/>
    </source>
</evidence>
<dbReference type="OrthoDB" id="8960663at2759"/>
<dbReference type="Proteomes" id="UP001152622">
    <property type="component" value="Chromosome 3"/>
</dbReference>
<dbReference type="InterPro" id="IPR046616">
    <property type="entry name" value="DUF6729"/>
</dbReference>
<evidence type="ECO:0000313" key="3">
    <source>
        <dbReference type="EMBL" id="KAJ8370310.1"/>
    </source>
</evidence>
<sequence>MYPIASPESPSTTQGHDYPVESPLSDSLVELEGWVRLSESPNGIPSSDISWLKEDTQRGLFTPVQIYKDNTGLFKRRQVMKSDRMWFYPPEPPGYVRGALPTPQLFFRSRLFVWRPVGVWRYSLKRPRGPNSVGDFVPALGGQWDGFVRLDIFHWIHRFEAAIRTDSHSKYTAFKSALAGAVLAYNRTDLELLIKAVRAKDPATLKSVSDEDVVRHYISREQLKHHEGLTRGSGNNPAHPPGH</sequence>
<dbReference type="EMBL" id="JAINUF010000003">
    <property type="protein sequence ID" value="KAJ8370310.1"/>
    <property type="molecule type" value="Genomic_DNA"/>
</dbReference>
<name>A0A9Q1FZ08_SYNKA</name>
<proteinExistence type="predicted"/>
<feature type="domain" description="DUF6729" evidence="2">
    <location>
        <begin position="77"/>
        <end position="127"/>
    </location>
</feature>
<comment type="caution">
    <text evidence="3">The sequence shown here is derived from an EMBL/GenBank/DDBJ whole genome shotgun (WGS) entry which is preliminary data.</text>
</comment>
<dbReference type="Pfam" id="PF20499">
    <property type="entry name" value="DUF6729"/>
    <property type="match status" value="1"/>
</dbReference>
<keyword evidence="4" id="KW-1185">Reference proteome</keyword>
<evidence type="ECO:0000313" key="4">
    <source>
        <dbReference type="Proteomes" id="UP001152622"/>
    </source>
</evidence>
<gene>
    <name evidence="3" type="ORF">SKAU_G00103380</name>
</gene>
<evidence type="ECO:0000256" key="1">
    <source>
        <dbReference type="SAM" id="MobiDB-lite"/>
    </source>
</evidence>
<organism evidence="3 4">
    <name type="scientific">Synaphobranchus kaupii</name>
    <name type="common">Kaup's arrowtooth eel</name>
    <dbReference type="NCBI Taxonomy" id="118154"/>
    <lineage>
        <taxon>Eukaryota</taxon>
        <taxon>Metazoa</taxon>
        <taxon>Chordata</taxon>
        <taxon>Craniata</taxon>
        <taxon>Vertebrata</taxon>
        <taxon>Euteleostomi</taxon>
        <taxon>Actinopterygii</taxon>
        <taxon>Neopterygii</taxon>
        <taxon>Teleostei</taxon>
        <taxon>Anguilliformes</taxon>
        <taxon>Synaphobranchidae</taxon>
        <taxon>Synaphobranchus</taxon>
    </lineage>
</organism>
<reference evidence="3" key="1">
    <citation type="journal article" date="2023" name="Science">
        <title>Genome structures resolve the early diversification of teleost fishes.</title>
        <authorList>
            <person name="Parey E."/>
            <person name="Louis A."/>
            <person name="Montfort J."/>
            <person name="Bouchez O."/>
            <person name="Roques C."/>
            <person name="Iampietro C."/>
            <person name="Lluch J."/>
            <person name="Castinel A."/>
            <person name="Donnadieu C."/>
            <person name="Desvignes T."/>
            <person name="Floi Bucao C."/>
            <person name="Jouanno E."/>
            <person name="Wen M."/>
            <person name="Mejri S."/>
            <person name="Dirks R."/>
            <person name="Jansen H."/>
            <person name="Henkel C."/>
            <person name="Chen W.J."/>
            <person name="Zahm M."/>
            <person name="Cabau C."/>
            <person name="Klopp C."/>
            <person name="Thompson A.W."/>
            <person name="Robinson-Rechavi M."/>
            <person name="Braasch I."/>
            <person name="Lecointre G."/>
            <person name="Bobe J."/>
            <person name="Postlethwait J.H."/>
            <person name="Berthelot C."/>
            <person name="Roest Crollius H."/>
            <person name="Guiguen Y."/>
        </authorList>
    </citation>
    <scope>NUCLEOTIDE SEQUENCE</scope>
    <source>
        <strain evidence="3">WJC10195</strain>
    </source>
</reference>
<feature type="region of interest" description="Disordered" evidence="1">
    <location>
        <begin position="1"/>
        <end position="20"/>
    </location>
</feature>
<accession>A0A9Q1FZ08</accession>